<keyword evidence="3" id="KW-1185">Reference proteome</keyword>
<evidence type="ECO:0000313" key="3">
    <source>
        <dbReference type="Proteomes" id="UP001058974"/>
    </source>
</evidence>
<organism evidence="2 3">
    <name type="scientific">Pisum sativum</name>
    <name type="common">Garden pea</name>
    <name type="synonym">Lathyrus oleraceus</name>
    <dbReference type="NCBI Taxonomy" id="3888"/>
    <lineage>
        <taxon>Eukaryota</taxon>
        <taxon>Viridiplantae</taxon>
        <taxon>Streptophyta</taxon>
        <taxon>Embryophyta</taxon>
        <taxon>Tracheophyta</taxon>
        <taxon>Spermatophyta</taxon>
        <taxon>Magnoliopsida</taxon>
        <taxon>eudicotyledons</taxon>
        <taxon>Gunneridae</taxon>
        <taxon>Pentapetalae</taxon>
        <taxon>rosids</taxon>
        <taxon>fabids</taxon>
        <taxon>Fabales</taxon>
        <taxon>Fabaceae</taxon>
        <taxon>Papilionoideae</taxon>
        <taxon>50 kb inversion clade</taxon>
        <taxon>NPAAA clade</taxon>
        <taxon>Hologalegina</taxon>
        <taxon>IRL clade</taxon>
        <taxon>Fabeae</taxon>
        <taxon>Lathyrus</taxon>
    </lineage>
</organism>
<feature type="compositionally biased region" description="Pro residues" evidence="1">
    <location>
        <begin position="1"/>
        <end position="12"/>
    </location>
</feature>
<feature type="region of interest" description="Disordered" evidence="1">
    <location>
        <begin position="1"/>
        <end position="22"/>
    </location>
</feature>
<evidence type="ECO:0000256" key="1">
    <source>
        <dbReference type="SAM" id="MobiDB-lite"/>
    </source>
</evidence>
<proteinExistence type="predicted"/>
<name>A0A9D4VSS5_PEA</name>
<dbReference type="AlphaFoldDB" id="A0A9D4VSS5"/>
<comment type="caution">
    <text evidence="2">The sequence shown here is derived from an EMBL/GenBank/DDBJ whole genome shotgun (WGS) entry which is preliminary data.</text>
</comment>
<dbReference type="Gramene" id="Psat07G0505900-T1">
    <property type="protein sequence ID" value="KAI5389623.1"/>
    <property type="gene ID" value="KIW84_075059"/>
</dbReference>
<protein>
    <submittedName>
        <fullName evidence="2">Uncharacterized protein</fullName>
    </submittedName>
</protein>
<gene>
    <name evidence="2" type="ORF">KIW84_075059</name>
</gene>
<dbReference type="EMBL" id="JAMSHJ010000007">
    <property type="protein sequence ID" value="KAI5389623.1"/>
    <property type="molecule type" value="Genomic_DNA"/>
</dbReference>
<dbReference type="PANTHER" id="PTHR34222">
    <property type="entry name" value="GAG_PRE-INTEGRS DOMAIN-CONTAINING PROTEIN"/>
    <property type="match status" value="1"/>
</dbReference>
<evidence type="ECO:0000313" key="2">
    <source>
        <dbReference type="EMBL" id="KAI5389623.1"/>
    </source>
</evidence>
<accession>A0A9D4VSS5</accession>
<reference evidence="2 3" key="1">
    <citation type="journal article" date="2022" name="Nat. Genet.">
        <title>Improved pea reference genome and pan-genome highlight genomic features and evolutionary characteristics.</title>
        <authorList>
            <person name="Yang T."/>
            <person name="Liu R."/>
            <person name="Luo Y."/>
            <person name="Hu S."/>
            <person name="Wang D."/>
            <person name="Wang C."/>
            <person name="Pandey M.K."/>
            <person name="Ge S."/>
            <person name="Xu Q."/>
            <person name="Li N."/>
            <person name="Li G."/>
            <person name="Huang Y."/>
            <person name="Saxena R.K."/>
            <person name="Ji Y."/>
            <person name="Li M."/>
            <person name="Yan X."/>
            <person name="He Y."/>
            <person name="Liu Y."/>
            <person name="Wang X."/>
            <person name="Xiang C."/>
            <person name="Varshney R.K."/>
            <person name="Ding H."/>
            <person name="Gao S."/>
            <person name="Zong X."/>
        </authorList>
    </citation>
    <scope>NUCLEOTIDE SEQUENCE [LARGE SCALE GENOMIC DNA]</scope>
    <source>
        <strain evidence="2 3">cv. Zhongwan 6</strain>
    </source>
</reference>
<dbReference type="PANTHER" id="PTHR34222:SF100">
    <property type="entry name" value="CCHC-TYPE DOMAIN-CONTAINING PROTEIN"/>
    <property type="match status" value="1"/>
</dbReference>
<dbReference type="Proteomes" id="UP001058974">
    <property type="component" value="Chromosome 7"/>
</dbReference>
<sequence>MASPSYSPPPEGAPGQPQPMSISAITDGHIAQEHHVSQASNTQPPHVNEELQRELAMQYYPEAFKARVQELIDQKILSFVNVPNVANNPLPGHGGLTVNALEGADEGLVKGVSNVKASMKVVRAKLSEEGVTKVGHNKCKKAKNLYANNIQRMYASVRNLDTLQINDQDLSEYLTRAQSTIDGLKLMLVIDDIMKMLGKLDNMFMVFLLHGISKECSLVKDQSLINTTIPTVEKLIDCRVQAFLPSDDTHITLKSYAFVSNFTNGGCGGRGRGQVRGRRGRSNLCSTHCMKDGHTQDRCFDLHGYPNKTANVSQTTSNCESKGELEATFFADEYQEYLRLKSSPLSSSLTFVIDESPTLLNRYGITYEIRLRPHDSALIPSASTPALAPSPDLPFAICKDVSQKKVVEKVAEPPNVKDVVAELEKMAV</sequence>